<dbReference type="PANTHER" id="PTHR30383">
    <property type="entry name" value="THIOESTERASE 1/PROTEASE 1/LYSOPHOSPHOLIPASE L1"/>
    <property type="match status" value="1"/>
</dbReference>
<evidence type="ECO:0000313" key="4">
    <source>
        <dbReference type="Proteomes" id="UP000552883"/>
    </source>
</evidence>
<sequence length="284" mass="30379">MHDAPPPTALRLSRAIIAAQAPVLLPQGRRLRRETPRLPDAPLPWSGRVEPGGLAPTGLLEPGDPAAGVDALEPKTDPASASRPLHLLVLGDSTAAGVGVEHADLGLGGRLAEAIAARTGRPVVWRAAGANGATSRDLVRQYLADALVGPTDLVFLTIGANDALALRSARAFRRDVRRIVERTFHAHPHAALLMSSLPAFFRFTLLPEPLRGSLYRHSQALEAAARALIAAQPRAHMSPPPPPYTEGFFASDDFHPSAIGYRDWADFAVEDAWSVGFGRLLDER</sequence>
<organism evidence="3 4">
    <name type="scientific">Microcella frigidaquae</name>
    <dbReference type="NCBI Taxonomy" id="424758"/>
    <lineage>
        <taxon>Bacteria</taxon>
        <taxon>Bacillati</taxon>
        <taxon>Actinomycetota</taxon>
        <taxon>Actinomycetes</taxon>
        <taxon>Micrococcales</taxon>
        <taxon>Microbacteriaceae</taxon>
        <taxon>Microcella</taxon>
    </lineage>
</organism>
<dbReference type="CDD" id="cd01836">
    <property type="entry name" value="FeeA_FeeB_like"/>
    <property type="match status" value="1"/>
</dbReference>
<feature type="domain" description="SGNH hydrolase-type esterase" evidence="2">
    <location>
        <begin position="89"/>
        <end position="262"/>
    </location>
</feature>
<dbReference type="Gene3D" id="3.40.50.1110">
    <property type="entry name" value="SGNH hydrolase"/>
    <property type="match status" value="1"/>
</dbReference>
<dbReference type="RefSeq" id="WP_153982104.1">
    <property type="nucleotide sequence ID" value="NZ_BAAANZ010000004.1"/>
</dbReference>
<dbReference type="InterPro" id="IPR051532">
    <property type="entry name" value="Ester_Hydrolysis_Enzymes"/>
</dbReference>
<dbReference type="PANTHER" id="PTHR30383:SF5">
    <property type="entry name" value="SGNH HYDROLASE-TYPE ESTERASE DOMAIN-CONTAINING PROTEIN"/>
    <property type="match status" value="1"/>
</dbReference>
<proteinExistence type="predicted"/>
<keyword evidence="4" id="KW-1185">Reference proteome</keyword>
<dbReference type="SUPFAM" id="SSF52266">
    <property type="entry name" value="SGNH hydrolase"/>
    <property type="match status" value="1"/>
</dbReference>
<dbReference type="Proteomes" id="UP000552883">
    <property type="component" value="Unassembled WGS sequence"/>
</dbReference>
<dbReference type="InterPro" id="IPR013830">
    <property type="entry name" value="SGNH_hydro"/>
</dbReference>
<dbReference type="EMBL" id="JACHBS010000001">
    <property type="protein sequence ID" value="MBB5618145.1"/>
    <property type="molecule type" value="Genomic_DNA"/>
</dbReference>
<name>A0A840XAQ5_9MICO</name>
<dbReference type="AlphaFoldDB" id="A0A840XAQ5"/>
<evidence type="ECO:0000313" key="3">
    <source>
        <dbReference type="EMBL" id="MBB5618145.1"/>
    </source>
</evidence>
<comment type="caution">
    <text evidence="3">The sequence shown here is derived from an EMBL/GenBank/DDBJ whole genome shotgun (WGS) entry which is preliminary data.</text>
</comment>
<gene>
    <name evidence="3" type="ORF">BJ959_001641</name>
</gene>
<dbReference type="GO" id="GO:0004622">
    <property type="term" value="F:phosphatidylcholine lysophospholipase activity"/>
    <property type="evidence" value="ECO:0007669"/>
    <property type="project" value="TreeGrafter"/>
</dbReference>
<reference evidence="3 4" key="1">
    <citation type="submission" date="2020-08" db="EMBL/GenBank/DDBJ databases">
        <title>Sequencing the genomes of 1000 actinobacteria strains.</title>
        <authorList>
            <person name="Klenk H.-P."/>
        </authorList>
    </citation>
    <scope>NUCLEOTIDE SEQUENCE [LARGE SCALE GENOMIC DNA]</scope>
    <source>
        <strain evidence="3 4">DSM 23889</strain>
    </source>
</reference>
<evidence type="ECO:0000256" key="1">
    <source>
        <dbReference type="SAM" id="MobiDB-lite"/>
    </source>
</evidence>
<accession>A0A840XAQ5</accession>
<dbReference type="InterPro" id="IPR036514">
    <property type="entry name" value="SGNH_hydro_sf"/>
</dbReference>
<protein>
    <submittedName>
        <fullName evidence="3">Lysophospholipase L1-like esterase</fullName>
    </submittedName>
</protein>
<feature type="region of interest" description="Disordered" evidence="1">
    <location>
        <begin position="28"/>
        <end position="69"/>
    </location>
</feature>
<dbReference type="Pfam" id="PF13472">
    <property type="entry name" value="Lipase_GDSL_2"/>
    <property type="match status" value="1"/>
</dbReference>
<dbReference type="OrthoDB" id="9804395at2"/>
<evidence type="ECO:0000259" key="2">
    <source>
        <dbReference type="Pfam" id="PF13472"/>
    </source>
</evidence>